<comment type="subcellular location">
    <subcellularLocation>
        <location evidence="1">Nucleus</location>
    </subcellularLocation>
</comment>
<dbReference type="PROSITE" id="PS50048">
    <property type="entry name" value="ZN2_CY6_FUNGAL_2"/>
    <property type="match status" value="1"/>
</dbReference>
<dbReference type="AlphaFoldDB" id="W9W1L2"/>
<evidence type="ECO:0000256" key="1">
    <source>
        <dbReference type="ARBA" id="ARBA00004123"/>
    </source>
</evidence>
<dbReference type="RefSeq" id="XP_007754626.1">
    <property type="nucleotide sequence ID" value="XM_007756436.1"/>
</dbReference>
<gene>
    <name evidence="9" type="ORF">A1O7_02404</name>
</gene>
<reference evidence="9 10" key="1">
    <citation type="submission" date="2013-03" db="EMBL/GenBank/DDBJ databases">
        <title>The Genome Sequence of Cladophialophora yegresii CBS 114405.</title>
        <authorList>
            <consortium name="The Broad Institute Genomics Platform"/>
            <person name="Cuomo C."/>
            <person name="de Hoog S."/>
            <person name="Gorbushina A."/>
            <person name="Walker B."/>
            <person name="Young S.K."/>
            <person name="Zeng Q."/>
            <person name="Gargeya S."/>
            <person name="Fitzgerald M."/>
            <person name="Haas B."/>
            <person name="Abouelleil A."/>
            <person name="Allen A.W."/>
            <person name="Alvarado L."/>
            <person name="Arachchi H.M."/>
            <person name="Berlin A.M."/>
            <person name="Chapman S.B."/>
            <person name="Gainer-Dewar J."/>
            <person name="Goldberg J."/>
            <person name="Griggs A."/>
            <person name="Gujja S."/>
            <person name="Hansen M."/>
            <person name="Howarth C."/>
            <person name="Imamovic A."/>
            <person name="Ireland A."/>
            <person name="Larimer J."/>
            <person name="McCowan C."/>
            <person name="Murphy C."/>
            <person name="Pearson M."/>
            <person name="Poon T.W."/>
            <person name="Priest M."/>
            <person name="Roberts A."/>
            <person name="Saif S."/>
            <person name="Shea T."/>
            <person name="Sisk P."/>
            <person name="Sykes S."/>
            <person name="Wortman J."/>
            <person name="Nusbaum C."/>
            <person name="Birren B."/>
        </authorList>
    </citation>
    <scope>NUCLEOTIDE SEQUENCE [LARGE SCALE GENOMIC DNA]</scope>
    <source>
        <strain evidence="9 10">CBS 114405</strain>
    </source>
</reference>
<dbReference type="VEuPathDB" id="FungiDB:A1O7_02404"/>
<comment type="caution">
    <text evidence="9">The sequence shown here is derived from an EMBL/GenBank/DDBJ whole genome shotgun (WGS) entry which is preliminary data.</text>
</comment>
<protein>
    <recommendedName>
        <fullName evidence="8">Zn(2)-C6 fungal-type domain-containing protein</fullName>
    </recommendedName>
</protein>
<feature type="compositionally biased region" description="Polar residues" evidence="7">
    <location>
        <begin position="1"/>
        <end position="10"/>
    </location>
</feature>
<evidence type="ECO:0000256" key="7">
    <source>
        <dbReference type="SAM" id="MobiDB-lite"/>
    </source>
</evidence>
<evidence type="ECO:0000259" key="8">
    <source>
        <dbReference type="PROSITE" id="PS50048"/>
    </source>
</evidence>
<dbReference type="GO" id="GO:0000981">
    <property type="term" value="F:DNA-binding transcription factor activity, RNA polymerase II-specific"/>
    <property type="evidence" value="ECO:0007669"/>
    <property type="project" value="InterPro"/>
</dbReference>
<accession>W9W1L2</accession>
<evidence type="ECO:0000256" key="3">
    <source>
        <dbReference type="ARBA" id="ARBA00023015"/>
    </source>
</evidence>
<dbReference type="Pfam" id="PF04082">
    <property type="entry name" value="Fungal_trans"/>
    <property type="match status" value="1"/>
</dbReference>
<keyword evidence="5" id="KW-0804">Transcription</keyword>
<dbReference type="InterPro" id="IPR050613">
    <property type="entry name" value="Sec_Metabolite_Reg"/>
</dbReference>
<keyword evidence="3" id="KW-0805">Transcription regulation</keyword>
<dbReference type="CDD" id="cd12148">
    <property type="entry name" value="fungal_TF_MHR"/>
    <property type="match status" value="1"/>
</dbReference>
<dbReference type="InterPro" id="IPR007219">
    <property type="entry name" value="XnlR_reg_dom"/>
</dbReference>
<evidence type="ECO:0000256" key="2">
    <source>
        <dbReference type="ARBA" id="ARBA00022723"/>
    </source>
</evidence>
<sequence>MDTGLTTADNNPIRWSRNEAPAAPAGSFSVGPSNNNDNSTETTMPYACQTCGKRKVKCDKAKPICSACHKSKLECVYQAPQPRRRKRKLSDIVHQRLDQYERILALHGLLPQDTLTTTSTPNDEPLHAQEPAASSTGKPASDSGASRMGKLVAGDGKSIYLDSQLWRNLGEGQKQGAADDDDEDEETEEEEGEAGEAEGEDPAMSFVGDPLTGAFIGSNSSLPQNLTQYHPRHAEAMILWQTHVENVEPICKILHVPTTYQMLDRVSREPDAVSRADECMLFAIYHFAVFSLTEDDCARQFGQARNKMLQRFHFATRQALVNASFLRTTEMSILQALVLFLIPGRFIYDPHTYWILTGVAVRIAQRMGLHRDGEQLGLQPFEVQMRRRLFYQLLPLDGIASKMSGTGIATMTDPWDTQQPSNIHDEQIWPGMTEPPQERKGATDMIFCLTRAFVGKAMARAEQSKHDTQSKEDAELLIAETESQVEEKYIRYCNVVNPLHYLTVCLARSAITAMRLRARLPKDKNQAITDTEARELFQLAQDILQTDLAASANTSLRRYRWHLRSFFVWGSWDSLIYTITTLKKPDLLSPATTDAAWRRVEELYNSHGELLESKQALHIAIRRITLKAWAANPPQSRVPEPGFVTELRSLRRMGRKSRPDRQGSTSNVTPTPGMAETVDQTPSSDANALLNSLSGVPGLEIMDDFSLDTVDWTFWDQLIQGYQAQGGQ</sequence>
<dbReference type="GeneID" id="19177011"/>
<dbReference type="GO" id="GO:0008270">
    <property type="term" value="F:zinc ion binding"/>
    <property type="evidence" value="ECO:0007669"/>
    <property type="project" value="InterPro"/>
</dbReference>
<evidence type="ECO:0000256" key="6">
    <source>
        <dbReference type="ARBA" id="ARBA00023242"/>
    </source>
</evidence>
<dbReference type="EMBL" id="AMGW01000002">
    <property type="protein sequence ID" value="EXJ61972.1"/>
    <property type="molecule type" value="Genomic_DNA"/>
</dbReference>
<feature type="region of interest" description="Disordered" evidence="7">
    <location>
        <begin position="114"/>
        <end position="149"/>
    </location>
</feature>
<dbReference type="Pfam" id="PF00172">
    <property type="entry name" value="Zn_clus"/>
    <property type="match status" value="1"/>
</dbReference>
<evidence type="ECO:0000256" key="4">
    <source>
        <dbReference type="ARBA" id="ARBA00023125"/>
    </source>
</evidence>
<dbReference type="PANTHER" id="PTHR31001:SF85">
    <property type="entry name" value="ZN(II)2CYS6 TRANSCRIPTION FACTOR (EUROFUNG)"/>
    <property type="match status" value="1"/>
</dbReference>
<dbReference type="eggNOG" id="ENOG502QYWX">
    <property type="taxonomic scope" value="Eukaryota"/>
</dbReference>
<dbReference type="GO" id="GO:0003677">
    <property type="term" value="F:DNA binding"/>
    <property type="evidence" value="ECO:0007669"/>
    <property type="project" value="UniProtKB-KW"/>
</dbReference>
<dbReference type="SUPFAM" id="SSF57701">
    <property type="entry name" value="Zn2/Cys6 DNA-binding domain"/>
    <property type="match status" value="1"/>
</dbReference>
<dbReference type="InterPro" id="IPR036864">
    <property type="entry name" value="Zn2-C6_fun-type_DNA-bd_sf"/>
</dbReference>
<dbReference type="CDD" id="cd00067">
    <property type="entry name" value="GAL4"/>
    <property type="match status" value="1"/>
</dbReference>
<keyword evidence="10" id="KW-1185">Reference proteome</keyword>
<dbReference type="GO" id="GO:0006351">
    <property type="term" value="P:DNA-templated transcription"/>
    <property type="evidence" value="ECO:0007669"/>
    <property type="project" value="InterPro"/>
</dbReference>
<dbReference type="PANTHER" id="PTHR31001">
    <property type="entry name" value="UNCHARACTERIZED TRANSCRIPTIONAL REGULATORY PROTEIN"/>
    <property type="match status" value="1"/>
</dbReference>
<feature type="compositionally biased region" description="Acidic residues" evidence="7">
    <location>
        <begin position="178"/>
        <end position="201"/>
    </location>
</feature>
<feature type="region of interest" description="Disordered" evidence="7">
    <location>
        <begin position="1"/>
        <end position="38"/>
    </location>
</feature>
<feature type="region of interest" description="Disordered" evidence="7">
    <location>
        <begin position="171"/>
        <end position="208"/>
    </location>
</feature>
<dbReference type="Gene3D" id="4.10.240.10">
    <property type="entry name" value="Zn(2)-C6 fungal-type DNA-binding domain"/>
    <property type="match status" value="1"/>
</dbReference>
<evidence type="ECO:0000256" key="5">
    <source>
        <dbReference type="ARBA" id="ARBA00023163"/>
    </source>
</evidence>
<keyword evidence="6" id="KW-0539">Nucleus</keyword>
<dbReference type="STRING" id="1182544.W9W1L2"/>
<dbReference type="InterPro" id="IPR001138">
    <property type="entry name" value="Zn2Cys6_DnaBD"/>
</dbReference>
<proteinExistence type="predicted"/>
<dbReference type="GO" id="GO:0005634">
    <property type="term" value="C:nucleus"/>
    <property type="evidence" value="ECO:0007669"/>
    <property type="project" value="UniProtKB-SubCell"/>
</dbReference>
<keyword evidence="4" id="KW-0238">DNA-binding</keyword>
<evidence type="ECO:0000313" key="9">
    <source>
        <dbReference type="EMBL" id="EXJ61972.1"/>
    </source>
</evidence>
<organism evidence="9 10">
    <name type="scientific">Cladophialophora yegresii CBS 114405</name>
    <dbReference type="NCBI Taxonomy" id="1182544"/>
    <lineage>
        <taxon>Eukaryota</taxon>
        <taxon>Fungi</taxon>
        <taxon>Dikarya</taxon>
        <taxon>Ascomycota</taxon>
        <taxon>Pezizomycotina</taxon>
        <taxon>Eurotiomycetes</taxon>
        <taxon>Chaetothyriomycetidae</taxon>
        <taxon>Chaetothyriales</taxon>
        <taxon>Herpotrichiellaceae</taxon>
        <taxon>Cladophialophora</taxon>
    </lineage>
</organism>
<dbReference type="HOGENOM" id="CLU_004083_5_3_1"/>
<dbReference type="OrthoDB" id="435881at2759"/>
<dbReference type="SMART" id="SM00906">
    <property type="entry name" value="Fungal_trans"/>
    <property type="match status" value="1"/>
</dbReference>
<feature type="region of interest" description="Disordered" evidence="7">
    <location>
        <begin position="651"/>
        <end position="686"/>
    </location>
</feature>
<keyword evidence="2" id="KW-0479">Metal-binding</keyword>
<dbReference type="Proteomes" id="UP000019473">
    <property type="component" value="Unassembled WGS sequence"/>
</dbReference>
<evidence type="ECO:0000313" key="10">
    <source>
        <dbReference type="Proteomes" id="UP000019473"/>
    </source>
</evidence>
<feature type="domain" description="Zn(2)-C6 fungal-type" evidence="8">
    <location>
        <begin position="47"/>
        <end position="77"/>
    </location>
</feature>
<dbReference type="SMART" id="SM00066">
    <property type="entry name" value="GAL4"/>
    <property type="match status" value="1"/>
</dbReference>
<name>W9W1L2_9EURO</name>